<dbReference type="RefSeq" id="WP_151968112.1">
    <property type="nucleotide sequence ID" value="NZ_AP019860.1"/>
</dbReference>
<evidence type="ECO:0008006" key="3">
    <source>
        <dbReference type="Google" id="ProtNLM"/>
    </source>
</evidence>
<dbReference type="AlphaFoldDB" id="A0A5S9ILW3"/>
<organism evidence="1 2">
    <name type="scientific">Uabimicrobium amorphum</name>
    <dbReference type="NCBI Taxonomy" id="2596890"/>
    <lineage>
        <taxon>Bacteria</taxon>
        <taxon>Pseudomonadati</taxon>
        <taxon>Planctomycetota</taxon>
        <taxon>Candidatus Uabimicrobiia</taxon>
        <taxon>Candidatus Uabimicrobiales</taxon>
        <taxon>Candidatus Uabimicrobiaceae</taxon>
        <taxon>Candidatus Uabimicrobium</taxon>
    </lineage>
</organism>
<gene>
    <name evidence="1" type="ORF">UABAM_02286</name>
</gene>
<proteinExistence type="predicted"/>
<evidence type="ECO:0000313" key="2">
    <source>
        <dbReference type="Proteomes" id="UP000326354"/>
    </source>
</evidence>
<dbReference type="SUPFAM" id="SSF52309">
    <property type="entry name" value="N-(deoxy)ribosyltransferase-like"/>
    <property type="match status" value="1"/>
</dbReference>
<accession>A0A5S9ILW3</accession>
<dbReference type="KEGG" id="uam:UABAM_02286"/>
<protein>
    <recommendedName>
        <fullName evidence="3">CD-NTase-associated protein 12/Pycsar effector protein TIR domain-containing protein</fullName>
    </recommendedName>
</protein>
<reference evidence="1 2" key="1">
    <citation type="submission" date="2019-08" db="EMBL/GenBank/DDBJ databases">
        <title>Complete genome sequence of Candidatus Uab amorphum.</title>
        <authorList>
            <person name="Shiratori T."/>
            <person name="Suzuki S."/>
            <person name="Kakizawa Y."/>
            <person name="Ishida K."/>
        </authorList>
    </citation>
    <scope>NUCLEOTIDE SEQUENCE [LARGE SCALE GENOMIC DNA]</scope>
    <source>
        <strain evidence="1 2">SRT547</strain>
    </source>
</reference>
<evidence type="ECO:0000313" key="1">
    <source>
        <dbReference type="EMBL" id="BBM83931.1"/>
    </source>
</evidence>
<dbReference type="Gene3D" id="3.40.50.450">
    <property type="match status" value="1"/>
</dbReference>
<dbReference type="OrthoDB" id="9815193at2"/>
<dbReference type="Proteomes" id="UP000326354">
    <property type="component" value="Chromosome"/>
</dbReference>
<dbReference type="EMBL" id="AP019860">
    <property type="protein sequence ID" value="BBM83931.1"/>
    <property type="molecule type" value="Genomic_DNA"/>
</dbReference>
<keyword evidence="2" id="KW-1185">Reference proteome</keyword>
<name>A0A5S9ILW3_UABAM</name>
<sequence length="310" mass="36483">MRAFIAMPFAEQFNSHWQTIKKVCQQLHVQTYRVDANLSYERHIDLAIQQEIQSCDFMIAVLTGDTQKNICNPNVAYEVGYAQGLGKETILIVEDVAMLPFDLKQQRTCVYNGDMLKLDEALAGEIALMKKKLYEESTAKVKVFAKEVQRCLRIVLPFRYRMFEVNIGFVESNIMCSFYFYEDKYLASHGFIMGDNEKSTQLFAWLGYIAQRDPRRDELRNWLRSYDAQIRGPLGYDVSIYYDPSNMQRSLEREYEFIQEDFTLDEQCFGTASALQIALRLRTYIETLQPLYDKFLEEKEMLEEQNPRYQ</sequence>